<keyword evidence="6" id="KW-1185">Reference proteome</keyword>
<feature type="transmembrane region" description="Helical" evidence="1">
    <location>
        <begin position="284"/>
        <end position="305"/>
    </location>
</feature>
<dbReference type="PANTHER" id="PTHR48090">
    <property type="entry name" value="UNDECAPRENYL-PHOSPHATE 4-DEOXY-4-FORMAMIDO-L-ARABINOSE TRANSFERASE-RELATED"/>
    <property type="match status" value="1"/>
</dbReference>
<dbReference type="RefSeq" id="WP_114838739.1">
    <property type="nucleotide sequence ID" value="NZ_CP031217.1"/>
</dbReference>
<dbReference type="InterPro" id="IPR001173">
    <property type="entry name" value="Glyco_trans_2-like"/>
</dbReference>
<dbReference type="GO" id="GO:0016740">
    <property type="term" value="F:transferase activity"/>
    <property type="evidence" value="ECO:0007669"/>
    <property type="project" value="UniProtKB-KW"/>
</dbReference>
<dbReference type="EMBL" id="CP031217">
    <property type="protein sequence ID" value="AXH11881.1"/>
    <property type="molecule type" value="Genomic_DNA"/>
</dbReference>
<dbReference type="InterPro" id="IPR029044">
    <property type="entry name" value="Nucleotide-diphossugar_trans"/>
</dbReference>
<keyword evidence="1" id="KW-1133">Transmembrane helix</keyword>
<dbReference type="SUPFAM" id="SSF53448">
    <property type="entry name" value="Nucleotide-diphospho-sugar transferases"/>
    <property type="match status" value="1"/>
</dbReference>
<name>A0AAX2AD12_9BACT</name>
<protein>
    <submittedName>
        <fullName evidence="4">Glycosyl transferase</fullName>
    </submittedName>
    <submittedName>
        <fullName evidence="3">Glycosyltransferase, family 2</fullName>
    </submittedName>
</protein>
<keyword evidence="1" id="KW-0472">Membrane</keyword>
<dbReference type="EMBL" id="PDKM01000001">
    <property type="protein sequence ID" value="RXK11003.1"/>
    <property type="molecule type" value="Genomic_DNA"/>
</dbReference>
<reference evidence="3 5" key="2">
    <citation type="submission" date="2018-07" db="EMBL/GenBank/DDBJ databases">
        <title>Complete genome of the Arcobacter bivalviorum type strain LMG 26154.</title>
        <authorList>
            <person name="Miller W.G."/>
            <person name="Yee E."/>
            <person name="Bono J.L."/>
        </authorList>
    </citation>
    <scope>NUCLEOTIDE SEQUENCE [LARGE SCALE GENOMIC DNA]</scope>
    <source>
        <strain evidence="3 5">LMG 26154</strain>
    </source>
</reference>
<reference evidence="4 6" key="1">
    <citation type="submission" date="2017-10" db="EMBL/GenBank/DDBJ databases">
        <title>Genomics of the genus Arcobacter.</title>
        <authorList>
            <person name="Perez-Cataluna A."/>
            <person name="Figueras M.J."/>
        </authorList>
    </citation>
    <scope>NUCLEOTIDE SEQUENCE [LARGE SCALE GENOMIC DNA]</scope>
    <source>
        <strain evidence="4 6">CECT 7835</strain>
    </source>
</reference>
<feature type="domain" description="Glycosyltransferase 2-like" evidence="2">
    <location>
        <begin position="9"/>
        <end position="127"/>
    </location>
</feature>
<evidence type="ECO:0000313" key="3">
    <source>
        <dbReference type="EMBL" id="AXH11881.1"/>
    </source>
</evidence>
<dbReference type="Proteomes" id="UP000289193">
    <property type="component" value="Unassembled WGS sequence"/>
</dbReference>
<dbReference type="KEGG" id="hbv:ABIV_0872"/>
<evidence type="ECO:0000259" key="2">
    <source>
        <dbReference type="Pfam" id="PF00535"/>
    </source>
</evidence>
<dbReference type="InterPro" id="IPR050256">
    <property type="entry name" value="Glycosyltransferase_2"/>
</dbReference>
<dbReference type="AlphaFoldDB" id="A0AAX2AD12"/>
<keyword evidence="1" id="KW-0812">Transmembrane</keyword>
<keyword evidence="4" id="KW-0808">Transferase</keyword>
<dbReference type="Proteomes" id="UP000253850">
    <property type="component" value="Chromosome"/>
</dbReference>
<sequence length="316" mass="37128">MYRENKIGIVIPAYNEELLILETLDGMPNYVDKMYVIDDCSKDKTLKLLKERQKIDNRIIIIHHETNKGLGQSLIDGYVKSKEDDIDITAVMAGDNQMHPDDLPALLDKIIDEDYDYVKGNRLLHQNIESMPTYRFLGNSLLTILTKFATGYYFSMDPQCGYTAIKNDVLKNIPIEKMTTGYGYNADILCMLNIQRYTVADVEVRPVYDREKSKIVLWKYIPKTSWILTKLFFRRLWQRYTVLDFHPLVLFYLVAFFNFMFILIPGTIRLFYMYFSTGEFPSTTFNITATTFLITIQLILFAIWMDMDYNKDPKRK</sequence>
<organism evidence="4 6">
    <name type="scientific">Halarcobacter bivalviorum</name>
    <dbReference type="NCBI Taxonomy" id="663364"/>
    <lineage>
        <taxon>Bacteria</taxon>
        <taxon>Pseudomonadati</taxon>
        <taxon>Campylobacterota</taxon>
        <taxon>Epsilonproteobacteria</taxon>
        <taxon>Campylobacterales</taxon>
        <taxon>Arcobacteraceae</taxon>
        <taxon>Halarcobacter</taxon>
    </lineage>
</organism>
<evidence type="ECO:0000313" key="6">
    <source>
        <dbReference type="Proteomes" id="UP000289193"/>
    </source>
</evidence>
<evidence type="ECO:0000313" key="4">
    <source>
        <dbReference type="EMBL" id="RXK11003.1"/>
    </source>
</evidence>
<evidence type="ECO:0000313" key="5">
    <source>
        <dbReference type="Proteomes" id="UP000253850"/>
    </source>
</evidence>
<dbReference type="CDD" id="cd04179">
    <property type="entry name" value="DPM_DPG-synthase_like"/>
    <property type="match status" value="1"/>
</dbReference>
<dbReference type="Pfam" id="PF00535">
    <property type="entry name" value="Glycos_transf_2"/>
    <property type="match status" value="1"/>
</dbReference>
<evidence type="ECO:0000256" key="1">
    <source>
        <dbReference type="SAM" id="Phobius"/>
    </source>
</evidence>
<feature type="transmembrane region" description="Helical" evidence="1">
    <location>
        <begin position="249"/>
        <end position="272"/>
    </location>
</feature>
<dbReference type="Gene3D" id="3.90.550.10">
    <property type="entry name" value="Spore Coat Polysaccharide Biosynthesis Protein SpsA, Chain A"/>
    <property type="match status" value="1"/>
</dbReference>
<gene>
    <name evidence="3" type="ORF">ABIV_0872</name>
    <name evidence="4" type="ORF">CRV05_01140</name>
</gene>
<proteinExistence type="predicted"/>
<dbReference type="PANTHER" id="PTHR48090:SF7">
    <property type="entry name" value="RFBJ PROTEIN"/>
    <property type="match status" value="1"/>
</dbReference>
<accession>A0AAX2AD12</accession>